<sequence>MFSKIKSAQMMFEHHGQMVLMNSANPRDILQVLDGAPIGTWFAQEK</sequence>
<dbReference type="SUPFAM" id="SSF53633">
    <property type="entry name" value="Carbamate kinase-like"/>
    <property type="match status" value="1"/>
</dbReference>
<name>A0A9W5N074_NEISU</name>
<evidence type="ECO:0000313" key="1">
    <source>
        <dbReference type="EMBL" id="EFC52999.1"/>
    </source>
</evidence>
<dbReference type="EMBL" id="ACEO02000002">
    <property type="protein sequence ID" value="EFC52999.1"/>
    <property type="molecule type" value="Genomic_DNA"/>
</dbReference>
<reference evidence="1 2" key="1">
    <citation type="submission" date="2010-01" db="EMBL/GenBank/DDBJ databases">
        <authorList>
            <person name="Weinstock G."/>
            <person name="Sodergren E."/>
            <person name="Clifton S."/>
            <person name="Fulton L."/>
            <person name="Fulton B."/>
            <person name="Courtney L."/>
            <person name="Fronick C."/>
            <person name="Harrison M."/>
            <person name="Strong C."/>
            <person name="Farmer C."/>
            <person name="Delahaunty K."/>
            <person name="Markovic C."/>
            <person name="Hall O."/>
            <person name="Minx P."/>
            <person name="Tomlinson C."/>
            <person name="Mitreva M."/>
            <person name="Nelson J."/>
            <person name="Hou S."/>
            <person name="Wollam A."/>
            <person name="Pepin K.H."/>
            <person name="Johnson M."/>
            <person name="Bhonagiri V."/>
            <person name="Nash W.E."/>
            <person name="Warren W."/>
            <person name="Chinwalla A."/>
            <person name="Mardis E.R."/>
            <person name="Wilson R.K."/>
        </authorList>
    </citation>
    <scope>NUCLEOTIDE SEQUENCE [LARGE SCALE GENOMIC DNA]</scope>
    <source>
        <strain evidence="1 2">NJ9703</strain>
    </source>
</reference>
<organism evidence="1 2">
    <name type="scientific">Neisseria subflava NJ9703</name>
    <dbReference type="NCBI Taxonomy" id="546268"/>
    <lineage>
        <taxon>Bacteria</taxon>
        <taxon>Pseudomonadati</taxon>
        <taxon>Pseudomonadota</taxon>
        <taxon>Betaproteobacteria</taxon>
        <taxon>Neisseriales</taxon>
        <taxon>Neisseriaceae</taxon>
        <taxon>Neisseria</taxon>
    </lineage>
</organism>
<protein>
    <submittedName>
        <fullName evidence="1">Uncharacterized protein</fullName>
    </submittedName>
</protein>
<accession>A0A9W5N074</accession>
<dbReference type="AlphaFoldDB" id="A0A9W5N074"/>
<dbReference type="InterPro" id="IPR036393">
    <property type="entry name" value="AceGlu_kinase-like_sf"/>
</dbReference>
<evidence type="ECO:0000313" key="2">
    <source>
        <dbReference type="Proteomes" id="UP000004621"/>
    </source>
</evidence>
<comment type="caution">
    <text evidence="1">The sequence shown here is derived from an EMBL/GenBank/DDBJ whole genome shotgun (WGS) entry which is preliminary data.</text>
</comment>
<dbReference type="Proteomes" id="UP000004621">
    <property type="component" value="Unassembled WGS sequence"/>
</dbReference>
<gene>
    <name evidence="1" type="ORF">NEISUBOT_03837</name>
</gene>
<proteinExistence type="predicted"/>